<evidence type="ECO:0000313" key="3">
    <source>
        <dbReference type="EMBL" id="CAI9715086.1"/>
    </source>
</evidence>
<protein>
    <submittedName>
        <fullName evidence="3">Uncharacterized protein</fullName>
    </submittedName>
</protein>
<dbReference type="InterPro" id="IPR018784">
    <property type="entry name" value="LLPH-like"/>
</dbReference>
<proteinExistence type="inferred from homology"/>
<sequence length="141" mass="16476">MLLSEGICEKGAEGQNSLKNCFPLINFTIHRVHATWLTSTLTRWPKVLRVNKRTVGDIVNWNNTPEVLAKLDGKLETDDKKLKKPCEGMDTCEKAPKVYGKNLRDKDGNYPEWMNNKQKHKQKLRNKRMKARKMKNKKRIK</sequence>
<dbReference type="Proteomes" id="UP001162480">
    <property type="component" value="Chromosome 1"/>
</dbReference>
<accession>A0AA36EUX8</accession>
<evidence type="ECO:0000256" key="2">
    <source>
        <dbReference type="SAM" id="MobiDB-lite"/>
    </source>
</evidence>
<name>A0AA36EUX8_OCTVU</name>
<dbReference type="EMBL" id="OX597814">
    <property type="protein sequence ID" value="CAI9715086.1"/>
    <property type="molecule type" value="Genomic_DNA"/>
</dbReference>
<evidence type="ECO:0000313" key="4">
    <source>
        <dbReference type="Proteomes" id="UP001162480"/>
    </source>
</evidence>
<dbReference type="Pfam" id="PF10169">
    <property type="entry name" value="LLPH"/>
    <property type="match status" value="1"/>
</dbReference>
<feature type="region of interest" description="Disordered" evidence="2">
    <location>
        <begin position="105"/>
        <end position="141"/>
    </location>
</feature>
<evidence type="ECO:0000256" key="1">
    <source>
        <dbReference type="ARBA" id="ARBA00034118"/>
    </source>
</evidence>
<dbReference type="AlphaFoldDB" id="A0AA36EUX8"/>
<feature type="compositionally biased region" description="Basic residues" evidence="2">
    <location>
        <begin position="117"/>
        <end position="141"/>
    </location>
</feature>
<comment type="similarity">
    <text evidence="1">Belongs to the learning-associated protein family.</text>
</comment>
<reference evidence="3" key="1">
    <citation type="submission" date="2023-08" db="EMBL/GenBank/DDBJ databases">
        <authorList>
            <person name="Alioto T."/>
            <person name="Alioto T."/>
            <person name="Gomez Garrido J."/>
        </authorList>
    </citation>
    <scope>NUCLEOTIDE SEQUENCE</scope>
</reference>
<keyword evidence="4" id="KW-1185">Reference proteome</keyword>
<organism evidence="3 4">
    <name type="scientific">Octopus vulgaris</name>
    <name type="common">Common octopus</name>
    <dbReference type="NCBI Taxonomy" id="6645"/>
    <lineage>
        <taxon>Eukaryota</taxon>
        <taxon>Metazoa</taxon>
        <taxon>Spiralia</taxon>
        <taxon>Lophotrochozoa</taxon>
        <taxon>Mollusca</taxon>
        <taxon>Cephalopoda</taxon>
        <taxon>Coleoidea</taxon>
        <taxon>Octopodiformes</taxon>
        <taxon>Octopoda</taxon>
        <taxon>Incirrata</taxon>
        <taxon>Octopodidae</taxon>
        <taxon>Octopus</taxon>
    </lineage>
</organism>
<gene>
    <name evidence="3" type="ORF">OCTVUL_1B021580</name>
</gene>